<organism evidence="1 2">
    <name type="scientific">Castor canadensis</name>
    <name type="common">American beaver</name>
    <dbReference type="NCBI Taxonomy" id="51338"/>
    <lineage>
        <taxon>Eukaryota</taxon>
        <taxon>Metazoa</taxon>
        <taxon>Chordata</taxon>
        <taxon>Craniata</taxon>
        <taxon>Vertebrata</taxon>
        <taxon>Euteleostomi</taxon>
        <taxon>Mammalia</taxon>
        <taxon>Eutheria</taxon>
        <taxon>Euarchontoglires</taxon>
        <taxon>Glires</taxon>
        <taxon>Rodentia</taxon>
        <taxon>Castorimorpha</taxon>
        <taxon>Castoridae</taxon>
        <taxon>Castor</taxon>
    </lineage>
</organism>
<evidence type="ECO:0000313" key="2">
    <source>
        <dbReference type="RefSeq" id="XP_073918850.1"/>
    </source>
</evidence>
<protein>
    <submittedName>
        <fullName evidence="2">Germ cell nuclear acidic protein</fullName>
    </submittedName>
</protein>
<evidence type="ECO:0000313" key="1">
    <source>
        <dbReference type="Proteomes" id="UP001732720"/>
    </source>
</evidence>
<gene>
    <name evidence="2" type="primary">Gcna</name>
</gene>
<sequence length="575" mass="65874">MYLKVVKEVYLQMIVSQISGEVFEDLLSFSDDDDFDDDDDEENDNWKVFELIRKNSLAQAVVSSNIKDADTLVSQPNSSCTVDEKQCHAENLDQPQNTNQEMTGETLPTDEKSVSLVEQPSERKKNTKHLCLKPGYKSSATLPAGSGLKKPRLSKKRPSEGSMIIDSDSDEENFTQWEKKAKMYEISGEDENLDDLPTIIDDDDDDDDDDCNCTLKAPEKIKRNSHAQGQVSSNKKDAEVFAVCRHNSPYIADEKQHGGDNHQPPGANLDMTGEKLPTDEKSMSLVEQPSKRKEKNKHICVKPAGSERKKSKPSKKKPSEEEKVETCETEKPMCNIPGCFLHDLEKSQRYSGRNFKQNKDELIERLYRLFNTTIFDEKLPEKIEITWNKKMLQTAGLCTTSERQHPKRERYAKIQISLKVCDSADRLRDTLIHEICHAASWLLDGVRDSHGDIWRFYAKKSNRIHPELPEVTQCHKYSINYKIHYECTWCKSRIGRYTKSLDTKRFICAQCKGTLVLLPHLRKDGTPVKPHVRPFARYVQLNYRIVLHGTAGFTHRDVMKKLSKDFGASKQNQNP</sequence>
<keyword evidence="1" id="KW-1185">Reference proteome</keyword>
<dbReference type="RefSeq" id="XP_073918850.1">
    <property type="nucleotide sequence ID" value="XM_074062749.1"/>
</dbReference>
<dbReference type="Proteomes" id="UP001732720">
    <property type="component" value="Chromosome X"/>
</dbReference>
<name>A0AC58LNW8_CASCN</name>
<proteinExistence type="predicted"/>
<reference evidence="2" key="1">
    <citation type="submission" date="2025-08" db="UniProtKB">
        <authorList>
            <consortium name="RefSeq"/>
        </authorList>
    </citation>
    <scope>IDENTIFICATION</scope>
</reference>
<accession>A0AC58LNW8</accession>